<evidence type="ECO:0000256" key="3">
    <source>
        <dbReference type="ARBA" id="ARBA00023163"/>
    </source>
</evidence>
<keyword evidence="7" id="KW-1185">Reference proteome</keyword>
<dbReference type="InterPro" id="IPR036388">
    <property type="entry name" value="WH-like_DNA-bd_sf"/>
</dbReference>
<dbReference type="PANTHER" id="PTHR30136">
    <property type="entry name" value="HELIX-TURN-HELIX TRANSCRIPTIONAL REGULATOR, ICLR FAMILY"/>
    <property type="match status" value="1"/>
</dbReference>
<dbReference type="Pfam" id="PF01614">
    <property type="entry name" value="IclR_C"/>
    <property type="match status" value="1"/>
</dbReference>
<keyword evidence="1" id="KW-0805">Transcription regulation</keyword>
<protein>
    <submittedName>
        <fullName evidence="6">IclR family transcriptional regulator</fullName>
    </submittedName>
</protein>
<dbReference type="PROSITE" id="PS51078">
    <property type="entry name" value="ICLR_ED"/>
    <property type="match status" value="1"/>
</dbReference>
<dbReference type="GO" id="GO:0003700">
    <property type="term" value="F:DNA-binding transcription factor activity"/>
    <property type="evidence" value="ECO:0007669"/>
    <property type="project" value="TreeGrafter"/>
</dbReference>
<dbReference type="InterPro" id="IPR005471">
    <property type="entry name" value="Tscrpt_reg_IclR_N"/>
</dbReference>
<feature type="domain" description="HTH iclR-type" evidence="4">
    <location>
        <begin position="8"/>
        <end position="69"/>
    </location>
</feature>
<dbReference type="EMBL" id="VYSA01000002">
    <property type="protein sequence ID" value="KAA9108323.1"/>
    <property type="molecule type" value="Genomic_DNA"/>
</dbReference>
<dbReference type="Gene3D" id="3.30.450.40">
    <property type="match status" value="1"/>
</dbReference>
<name>A0A5J5J4R2_9MICO</name>
<dbReference type="SUPFAM" id="SSF55781">
    <property type="entry name" value="GAF domain-like"/>
    <property type="match status" value="1"/>
</dbReference>
<dbReference type="InterPro" id="IPR014757">
    <property type="entry name" value="Tscrpt_reg_IclR_C"/>
</dbReference>
<dbReference type="GO" id="GO:0003677">
    <property type="term" value="F:DNA binding"/>
    <property type="evidence" value="ECO:0007669"/>
    <property type="project" value="UniProtKB-KW"/>
</dbReference>
<dbReference type="AlphaFoldDB" id="A0A5J5J4R2"/>
<organism evidence="6 7">
    <name type="scientific">Microbacterium rhizomatis</name>
    <dbReference type="NCBI Taxonomy" id="1631477"/>
    <lineage>
        <taxon>Bacteria</taxon>
        <taxon>Bacillati</taxon>
        <taxon>Actinomycetota</taxon>
        <taxon>Actinomycetes</taxon>
        <taxon>Micrococcales</taxon>
        <taxon>Microbacteriaceae</taxon>
        <taxon>Microbacterium</taxon>
    </lineage>
</organism>
<feature type="domain" description="IclR-ED" evidence="5">
    <location>
        <begin position="70"/>
        <end position="249"/>
    </location>
</feature>
<evidence type="ECO:0000256" key="1">
    <source>
        <dbReference type="ARBA" id="ARBA00023015"/>
    </source>
</evidence>
<dbReference type="Gene3D" id="1.10.10.10">
    <property type="entry name" value="Winged helix-like DNA-binding domain superfamily/Winged helix DNA-binding domain"/>
    <property type="match status" value="1"/>
</dbReference>
<sequence length="303" mass="32285">MARASQGQSVLSKHLRILAAFEAAVPFLSLSEIAARAGLAPSSTHRLVAELEAEGLLERLPDRTYRLGVRLWELACRTPGALGLRELARPHLHAVHARVRQHVQLGVLSGTEVVFLDRLSVKDAVVNATLIGGRIPLHASSSGLVLLAYAGQELVDEVLSHPLRRYTPHTIASERQLRAALRRVRADGWAVSDGHIHEDSRGIAVPVYGAHRDVIAAISVVVANDDTPPLPHIELLTRAARAISADLRGAYLPTGHPAATPGGRFRPLVTSSVRSMEYLESLSPTAAGDGAAHNAPVSAPPVG</sequence>
<dbReference type="InterPro" id="IPR050707">
    <property type="entry name" value="HTH_MetabolicPath_Reg"/>
</dbReference>
<evidence type="ECO:0000259" key="4">
    <source>
        <dbReference type="PROSITE" id="PS51077"/>
    </source>
</evidence>
<evidence type="ECO:0000256" key="2">
    <source>
        <dbReference type="ARBA" id="ARBA00023125"/>
    </source>
</evidence>
<gene>
    <name evidence="6" type="ORF">F6B43_13105</name>
</gene>
<dbReference type="OrthoDB" id="4068713at2"/>
<dbReference type="RefSeq" id="WP_150449355.1">
    <property type="nucleotide sequence ID" value="NZ_VYSA01000002.1"/>
</dbReference>
<dbReference type="SMART" id="SM00346">
    <property type="entry name" value="HTH_ICLR"/>
    <property type="match status" value="1"/>
</dbReference>
<keyword evidence="2" id="KW-0238">DNA-binding</keyword>
<dbReference type="SUPFAM" id="SSF46785">
    <property type="entry name" value="Winged helix' DNA-binding domain"/>
    <property type="match status" value="1"/>
</dbReference>
<dbReference type="InterPro" id="IPR036390">
    <property type="entry name" value="WH_DNA-bd_sf"/>
</dbReference>
<keyword evidence="3" id="KW-0804">Transcription</keyword>
<dbReference type="PANTHER" id="PTHR30136:SF24">
    <property type="entry name" value="HTH-TYPE TRANSCRIPTIONAL REPRESSOR ALLR"/>
    <property type="match status" value="1"/>
</dbReference>
<evidence type="ECO:0000259" key="5">
    <source>
        <dbReference type="PROSITE" id="PS51078"/>
    </source>
</evidence>
<comment type="caution">
    <text evidence="6">The sequence shown here is derived from an EMBL/GenBank/DDBJ whole genome shotgun (WGS) entry which is preliminary data.</text>
</comment>
<dbReference type="GO" id="GO:0045892">
    <property type="term" value="P:negative regulation of DNA-templated transcription"/>
    <property type="evidence" value="ECO:0007669"/>
    <property type="project" value="TreeGrafter"/>
</dbReference>
<dbReference type="Proteomes" id="UP000325827">
    <property type="component" value="Unassembled WGS sequence"/>
</dbReference>
<reference evidence="7" key="1">
    <citation type="submission" date="2019-09" db="EMBL/GenBank/DDBJ databases">
        <title>Mumia zhuanghuii sp. nov. isolated from the intestinal contents of plateau pika (Ochotona curzoniae) in the Qinghai-Tibet plateau of China.</title>
        <authorList>
            <person name="Tian Z."/>
        </authorList>
    </citation>
    <scope>NUCLEOTIDE SEQUENCE [LARGE SCALE GENOMIC DNA]</scope>
    <source>
        <strain evidence="7">JCM 30598</strain>
    </source>
</reference>
<dbReference type="PROSITE" id="PS51077">
    <property type="entry name" value="HTH_ICLR"/>
    <property type="match status" value="1"/>
</dbReference>
<proteinExistence type="predicted"/>
<evidence type="ECO:0000313" key="6">
    <source>
        <dbReference type="EMBL" id="KAA9108323.1"/>
    </source>
</evidence>
<evidence type="ECO:0000313" key="7">
    <source>
        <dbReference type="Proteomes" id="UP000325827"/>
    </source>
</evidence>
<dbReference type="Pfam" id="PF09339">
    <property type="entry name" value="HTH_IclR"/>
    <property type="match status" value="1"/>
</dbReference>
<accession>A0A5J5J4R2</accession>
<dbReference type="InterPro" id="IPR029016">
    <property type="entry name" value="GAF-like_dom_sf"/>
</dbReference>